<evidence type="ECO:0000313" key="1">
    <source>
        <dbReference type="EMBL" id="TNV75327.1"/>
    </source>
</evidence>
<accession>A0A8J8NHS3</accession>
<dbReference type="EMBL" id="RRYP01015832">
    <property type="protein sequence ID" value="TNV75327.1"/>
    <property type="molecule type" value="Genomic_DNA"/>
</dbReference>
<comment type="caution">
    <text evidence="1">The sequence shown here is derived from an EMBL/GenBank/DDBJ whole genome shotgun (WGS) entry which is preliminary data.</text>
</comment>
<protein>
    <submittedName>
        <fullName evidence="1">Uncharacterized protein</fullName>
    </submittedName>
</protein>
<keyword evidence="2" id="KW-1185">Reference proteome</keyword>
<reference evidence="1" key="1">
    <citation type="submission" date="2019-06" db="EMBL/GenBank/DDBJ databases">
        <authorList>
            <person name="Zheng W."/>
        </authorList>
    </citation>
    <scope>NUCLEOTIDE SEQUENCE</scope>
    <source>
        <strain evidence="1">QDHG01</strain>
    </source>
</reference>
<evidence type="ECO:0000313" key="2">
    <source>
        <dbReference type="Proteomes" id="UP000785679"/>
    </source>
</evidence>
<organism evidence="1 2">
    <name type="scientific">Halteria grandinella</name>
    <dbReference type="NCBI Taxonomy" id="5974"/>
    <lineage>
        <taxon>Eukaryota</taxon>
        <taxon>Sar</taxon>
        <taxon>Alveolata</taxon>
        <taxon>Ciliophora</taxon>
        <taxon>Intramacronucleata</taxon>
        <taxon>Spirotrichea</taxon>
        <taxon>Stichotrichia</taxon>
        <taxon>Sporadotrichida</taxon>
        <taxon>Halteriidae</taxon>
        <taxon>Halteria</taxon>
    </lineage>
</organism>
<dbReference type="AlphaFoldDB" id="A0A8J8NHS3"/>
<proteinExistence type="predicted"/>
<sequence>MNKRAIIIKTMAKVNAEVVSSLELNRPGVPSWPAVEGMFAGPPECVQLVLPTVLVWKVCRSWLSWEQMLTHTQARLFIYKYLQ</sequence>
<dbReference type="Proteomes" id="UP000785679">
    <property type="component" value="Unassembled WGS sequence"/>
</dbReference>
<name>A0A8J8NHS3_HALGN</name>
<gene>
    <name evidence="1" type="ORF">FGO68_gene12923</name>
</gene>